<name>F0RSR3_SPHGB</name>
<dbReference type="InterPro" id="IPR001387">
    <property type="entry name" value="Cro/C1-type_HTH"/>
</dbReference>
<dbReference type="SUPFAM" id="SSF47413">
    <property type="entry name" value="lambda repressor-like DNA-binding domains"/>
    <property type="match status" value="1"/>
</dbReference>
<proteinExistence type="predicted"/>
<dbReference type="InterPro" id="IPR010982">
    <property type="entry name" value="Lambda_DNA-bd_dom_sf"/>
</dbReference>
<gene>
    <name evidence="2" type="ordered locus">SpiBuddy_2350</name>
</gene>
<dbReference type="KEGG" id="sbu:SpiBuddy_2350"/>
<dbReference type="EMBL" id="CP002541">
    <property type="protein sequence ID" value="ADY14167.1"/>
    <property type="molecule type" value="Genomic_DNA"/>
</dbReference>
<dbReference type="AlphaFoldDB" id="F0RSR3"/>
<dbReference type="GO" id="GO:0003677">
    <property type="term" value="F:DNA binding"/>
    <property type="evidence" value="ECO:0007669"/>
    <property type="project" value="InterPro"/>
</dbReference>
<dbReference type="Pfam" id="PF01381">
    <property type="entry name" value="HTH_3"/>
    <property type="match status" value="1"/>
</dbReference>
<organism evidence="2 3">
    <name type="scientific">Sphaerochaeta globosa (strain ATCC BAA-1886 / DSM 22777 / Buddy)</name>
    <name type="common">Spirochaeta sp. (strain Buddy)</name>
    <dbReference type="NCBI Taxonomy" id="158189"/>
    <lineage>
        <taxon>Bacteria</taxon>
        <taxon>Pseudomonadati</taxon>
        <taxon>Spirochaetota</taxon>
        <taxon>Spirochaetia</taxon>
        <taxon>Spirochaetales</taxon>
        <taxon>Sphaerochaetaceae</taxon>
        <taxon>Sphaerochaeta</taxon>
    </lineage>
</organism>
<dbReference type="OrthoDB" id="3831186at2"/>
<protein>
    <submittedName>
        <fullName evidence="2">Helix-turn-helix domain protein</fullName>
    </submittedName>
</protein>
<reference evidence="3" key="1">
    <citation type="submission" date="2011-02" db="EMBL/GenBank/DDBJ databases">
        <title>Complete sequence of Spirochaeta sp. Buddy.</title>
        <authorList>
            <person name="Lucas S."/>
            <person name="Copeland A."/>
            <person name="Lapidus A."/>
            <person name="Cheng J.-F."/>
            <person name="Goodwin L."/>
            <person name="Pitluck S."/>
            <person name="Zeytun A."/>
            <person name="Detter J.C."/>
            <person name="Han C."/>
            <person name="Tapia R."/>
            <person name="Land M."/>
            <person name="Hauser L."/>
            <person name="Kyrpides N."/>
            <person name="Ivanova N."/>
            <person name="Mikhailova N."/>
            <person name="Pagani I."/>
            <person name="Ritalahti K.M."/>
            <person name="Loeffler F.E."/>
            <person name="Woyke T."/>
        </authorList>
    </citation>
    <scope>NUCLEOTIDE SEQUENCE [LARGE SCALE GENOMIC DNA]</scope>
    <source>
        <strain evidence="3">ATCC BAA-1886 / DSM 22777 / Buddy</strain>
    </source>
</reference>
<dbReference type="Proteomes" id="UP000008466">
    <property type="component" value="Chromosome"/>
</dbReference>
<dbReference type="CDD" id="cd00093">
    <property type="entry name" value="HTH_XRE"/>
    <property type="match status" value="1"/>
</dbReference>
<dbReference type="RefSeq" id="WP_013608016.1">
    <property type="nucleotide sequence ID" value="NC_015152.1"/>
</dbReference>
<dbReference type="Gene3D" id="1.10.260.40">
    <property type="entry name" value="lambda repressor-like DNA-binding domains"/>
    <property type="match status" value="1"/>
</dbReference>
<evidence type="ECO:0000313" key="3">
    <source>
        <dbReference type="Proteomes" id="UP000008466"/>
    </source>
</evidence>
<evidence type="ECO:0000259" key="1">
    <source>
        <dbReference type="PROSITE" id="PS50943"/>
    </source>
</evidence>
<sequence length="116" mass="13290">MMFWDRINALLATHRMTQTDLAKALNVTTSYVSVSISRGTIPRGDFLIAASDYFGVTPHWLMTGEDKNAIDVKYAVVINNERIMDIGYFLTKCDSDFVDLVQELVEHEFSHQKTIW</sequence>
<feature type="domain" description="HTH cro/C1-type" evidence="1">
    <location>
        <begin position="7"/>
        <end position="61"/>
    </location>
</feature>
<dbReference type="HOGENOM" id="CLU_2095284_0_0_12"/>
<evidence type="ECO:0000313" key="2">
    <source>
        <dbReference type="EMBL" id="ADY14167.1"/>
    </source>
</evidence>
<dbReference type="SMART" id="SM00530">
    <property type="entry name" value="HTH_XRE"/>
    <property type="match status" value="1"/>
</dbReference>
<dbReference type="PROSITE" id="PS50943">
    <property type="entry name" value="HTH_CROC1"/>
    <property type="match status" value="1"/>
</dbReference>
<keyword evidence="3" id="KW-1185">Reference proteome</keyword>
<accession>F0RSR3</accession>